<feature type="transmembrane region" description="Helical" evidence="1">
    <location>
        <begin position="195"/>
        <end position="217"/>
    </location>
</feature>
<dbReference type="Proteomes" id="UP000821866">
    <property type="component" value="Chromosome 1"/>
</dbReference>
<keyword evidence="1" id="KW-0472">Membrane</keyword>
<proteinExistence type="predicted"/>
<evidence type="ECO:0000256" key="1">
    <source>
        <dbReference type="SAM" id="Phobius"/>
    </source>
</evidence>
<feature type="signal peptide" evidence="2">
    <location>
        <begin position="1"/>
        <end position="18"/>
    </location>
</feature>
<evidence type="ECO:0000313" key="4">
    <source>
        <dbReference type="Proteomes" id="UP000821866"/>
    </source>
</evidence>
<keyword evidence="1" id="KW-1133">Transmembrane helix</keyword>
<accession>A0A9J6F1P4</accession>
<feature type="chain" id="PRO_5039929962" evidence="2">
    <location>
        <begin position="19"/>
        <end position="219"/>
    </location>
</feature>
<organism evidence="3 4">
    <name type="scientific">Rhipicephalus microplus</name>
    <name type="common">Cattle tick</name>
    <name type="synonym">Boophilus microplus</name>
    <dbReference type="NCBI Taxonomy" id="6941"/>
    <lineage>
        <taxon>Eukaryota</taxon>
        <taxon>Metazoa</taxon>
        <taxon>Ecdysozoa</taxon>
        <taxon>Arthropoda</taxon>
        <taxon>Chelicerata</taxon>
        <taxon>Arachnida</taxon>
        <taxon>Acari</taxon>
        <taxon>Parasitiformes</taxon>
        <taxon>Ixodida</taxon>
        <taxon>Ixodoidea</taxon>
        <taxon>Ixodidae</taxon>
        <taxon>Rhipicephalinae</taxon>
        <taxon>Rhipicephalus</taxon>
        <taxon>Boophilus</taxon>
    </lineage>
</organism>
<keyword evidence="1" id="KW-0812">Transmembrane</keyword>
<sequence>MKTLVLHITTLSLLPVSGTENVHSIPLQIPVQTKGWQGPSKEPRINEARADDVLPEIEGCLAPLEVTCELPQGGSIRFLDLQSRYEPQEKVNKNKNSHGARLSCLAVPTLPVKPAVRSHRARVPGTTIHPASACSVAVEPYPWSDLCWATSLTLQSWSTSPISARIYYVVVLPNEQSVYCRHDDRATGKTLDSSVLFFCVWVMFFGLCHVPMTPVPLPH</sequence>
<keyword evidence="2" id="KW-0732">Signal</keyword>
<evidence type="ECO:0000313" key="3">
    <source>
        <dbReference type="EMBL" id="KAH8040563.1"/>
    </source>
</evidence>
<comment type="caution">
    <text evidence="3">The sequence shown here is derived from an EMBL/GenBank/DDBJ whole genome shotgun (WGS) entry which is preliminary data.</text>
</comment>
<dbReference type="EMBL" id="JABSTU010000001">
    <property type="protein sequence ID" value="KAH8040563.1"/>
    <property type="molecule type" value="Genomic_DNA"/>
</dbReference>
<keyword evidence="4" id="KW-1185">Reference proteome</keyword>
<dbReference type="AlphaFoldDB" id="A0A9J6F1P4"/>
<name>A0A9J6F1P4_RHIMP</name>
<reference evidence="3" key="2">
    <citation type="submission" date="2021-09" db="EMBL/GenBank/DDBJ databases">
        <authorList>
            <person name="Jia N."/>
            <person name="Wang J."/>
            <person name="Shi W."/>
            <person name="Du L."/>
            <person name="Sun Y."/>
            <person name="Zhan W."/>
            <person name="Jiang J."/>
            <person name="Wang Q."/>
            <person name="Zhang B."/>
            <person name="Ji P."/>
            <person name="Sakyi L.B."/>
            <person name="Cui X."/>
            <person name="Yuan T."/>
            <person name="Jiang B."/>
            <person name="Yang W."/>
            <person name="Lam T.T.-Y."/>
            <person name="Chang Q."/>
            <person name="Ding S."/>
            <person name="Wang X."/>
            <person name="Zhu J."/>
            <person name="Ruan X."/>
            <person name="Zhao L."/>
            <person name="Wei J."/>
            <person name="Que T."/>
            <person name="Du C."/>
            <person name="Cheng J."/>
            <person name="Dai P."/>
            <person name="Han X."/>
            <person name="Huang E."/>
            <person name="Gao Y."/>
            <person name="Liu J."/>
            <person name="Shao H."/>
            <person name="Ye R."/>
            <person name="Li L."/>
            <person name="Wei W."/>
            <person name="Wang X."/>
            <person name="Wang C."/>
            <person name="Huo Q."/>
            <person name="Li W."/>
            <person name="Guo W."/>
            <person name="Chen H."/>
            <person name="Chen S."/>
            <person name="Zhou L."/>
            <person name="Zhou L."/>
            <person name="Ni X."/>
            <person name="Tian J."/>
            <person name="Zhou Y."/>
            <person name="Sheng Y."/>
            <person name="Liu T."/>
            <person name="Pan Y."/>
            <person name="Xia L."/>
            <person name="Li J."/>
            <person name="Zhao F."/>
            <person name="Cao W."/>
        </authorList>
    </citation>
    <scope>NUCLEOTIDE SEQUENCE</scope>
    <source>
        <strain evidence="3">Rmic-2018</strain>
        <tissue evidence="3">Larvae</tissue>
    </source>
</reference>
<gene>
    <name evidence="3" type="ORF">HPB51_011391</name>
</gene>
<evidence type="ECO:0000256" key="2">
    <source>
        <dbReference type="SAM" id="SignalP"/>
    </source>
</evidence>
<protein>
    <submittedName>
        <fullName evidence="3">Uncharacterized protein</fullName>
    </submittedName>
</protein>
<reference evidence="3" key="1">
    <citation type="journal article" date="2020" name="Cell">
        <title>Large-Scale Comparative Analyses of Tick Genomes Elucidate Their Genetic Diversity and Vector Capacities.</title>
        <authorList>
            <consortium name="Tick Genome and Microbiome Consortium (TIGMIC)"/>
            <person name="Jia N."/>
            <person name="Wang J."/>
            <person name="Shi W."/>
            <person name="Du L."/>
            <person name="Sun Y."/>
            <person name="Zhan W."/>
            <person name="Jiang J.F."/>
            <person name="Wang Q."/>
            <person name="Zhang B."/>
            <person name="Ji P."/>
            <person name="Bell-Sakyi L."/>
            <person name="Cui X.M."/>
            <person name="Yuan T.T."/>
            <person name="Jiang B.G."/>
            <person name="Yang W.F."/>
            <person name="Lam T.T."/>
            <person name="Chang Q.C."/>
            <person name="Ding S.J."/>
            <person name="Wang X.J."/>
            <person name="Zhu J.G."/>
            <person name="Ruan X.D."/>
            <person name="Zhao L."/>
            <person name="Wei J.T."/>
            <person name="Ye R.Z."/>
            <person name="Que T.C."/>
            <person name="Du C.H."/>
            <person name="Zhou Y.H."/>
            <person name="Cheng J.X."/>
            <person name="Dai P.F."/>
            <person name="Guo W.B."/>
            <person name="Han X.H."/>
            <person name="Huang E.J."/>
            <person name="Li L.F."/>
            <person name="Wei W."/>
            <person name="Gao Y.C."/>
            <person name="Liu J.Z."/>
            <person name="Shao H.Z."/>
            <person name="Wang X."/>
            <person name="Wang C.C."/>
            <person name="Yang T.C."/>
            <person name="Huo Q.B."/>
            <person name="Li W."/>
            <person name="Chen H.Y."/>
            <person name="Chen S.E."/>
            <person name="Zhou L.G."/>
            <person name="Ni X.B."/>
            <person name="Tian J.H."/>
            <person name="Sheng Y."/>
            <person name="Liu T."/>
            <person name="Pan Y.S."/>
            <person name="Xia L.Y."/>
            <person name="Li J."/>
            <person name="Zhao F."/>
            <person name="Cao W.C."/>
        </authorList>
    </citation>
    <scope>NUCLEOTIDE SEQUENCE</scope>
    <source>
        <strain evidence="3">Rmic-2018</strain>
    </source>
</reference>